<proteinExistence type="predicted"/>
<keyword evidence="2" id="KW-1185">Reference proteome</keyword>
<evidence type="ECO:0000313" key="2">
    <source>
        <dbReference type="Proteomes" id="UP001055811"/>
    </source>
</evidence>
<reference evidence="2" key="1">
    <citation type="journal article" date="2022" name="Mol. Ecol. Resour.">
        <title>The genomes of chicory, endive, great burdock and yacon provide insights into Asteraceae palaeo-polyploidization history and plant inulin production.</title>
        <authorList>
            <person name="Fan W."/>
            <person name="Wang S."/>
            <person name="Wang H."/>
            <person name="Wang A."/>
            <person name="Jiang F."/>
            <person name="Liu H."/>
            <person name="Zhao H."/>
            <person name="Xu D."/>
            <person name="Zhang Y."/>
        </authorList>
    </citation>
    <scope>NUCLEOTIDE SEQUENCE [LARGE SCALE GENOMIC DNA]</scope>
    <source>
        <strain evidence="2">cv. Punajuju</strain>
    </source>
</reference>
<organism evidence="1 2">
    <name type="scientific">Cichorium intybus</name>
    <name type="common">Chicory</name>
    <dbReference type="NCBI Taxonomy" id="13427"/>
    <lineage>
        <taxon>Eukaryota</taxon>
        <taxon>Viridiplantae</taxon>
        <taxon>Streptophyta</taxon>
        <taxon>Embryophyta</taxon>
        <taxon>Tracheophyta</taxon>
        <taxon>Spermatophyta</taxon>
        <taxon>Magnoliopsida</taxon>
        <taxon>eudicotyledons</taxon>
        <taxon>Gunneridae</taxon>
        <taxon>Pentapetalae</taxon>
        <taxon>asterids</taxon>
        <taxon>campanulids</taxon>
        <taxon>Asterales</taxon>
        <taxon>Asteraceae</taxon>
        <taxon>Cichorioideae</taxon>
        <taxon>Cichorieae</taxon>
        <taxon>Cichoriinae</taxon>
        <taxon>Cichorium</taxon>
    </lineage>
</organism>
<dbReference type="Proteomes" id="UP001055811">
    <property type="component" value="Linkage Group LG06"/>
</dbReference>
<sequence>MVKGGEKSVFGFSSNIYAEATNRSARRRSHFLRKGKLYIDECWGDRSLRLFKLAIVKLLLVILRFQNVYIGRHER</sequence>
<evidence type="ECO:0000313" key="1">
    <source>
        <dbReference type="EMBL" id="KAI3720669.1"/>
    </source>
</evidence>
<reference evidence="1 2" key="2">
    <citation type="journal article" date="2022" name="Mol. Ecol. Resour.">
        <title>The genomes of chicory, endive, great burdock and yacon provide insights into Asteraceae paleo-polyploidization history and plant inulin production.</title>
        <authorList>
            <person name="Fan W."/>
            <person name="Wang S."/>
            <person name="Wang H."/>
            <person name="Wang A."/>
            <person name="Jiang F."/>
            <person name="Liu H."/>
            <person name="Zhao H."/>
            <person name="Xu D."/>
            <person name="Zhang Y."/>
        </authorList>
    </citation>
    <scope>NUCLEOTIDE SEQUENCE [LARGE SCALE GENOMIC DNA]</scope>
    <source>
        <strain evidence="2">cv. Punajuju</strain>
        <tissue evidence="1">Leaves</tissue>
    </source>
</reference>
<protein>
    <submittedName>
        <fullName evidence="1">Uncharacterized protein</fullName>
    </submittedName>
</protein>
<gene>
    <name evidence="1" type="ORF">L2E82_31660</name>
</gene>
<accession>A0ACB9BFG1</accession>
<name>A0ACB9BFG1_CICIN</name>
<comment type="caution">
    <text evidence="1">The sequence shown here is derived from an EMBL/GenBank/DDBJ whole genome shotgun (WGS) entry which is preliminary data.</text>
</comment>
<dbReference type="EMBL" id="CM042014">
    <property type="protein sequence ID" value="KAI3720669.1"/>
    <property type="molecule type" value="Genomic_DNA"/>
</dbReference>